<comment type="pathway">
    <text evidence="2 15">Amino-acid biosynthesis; L-tryptophan biosynthesis; L-tryptophan from chorismate: step 1/5.</text>
</comment>
<evidence type="ECO:0000256" key="3">
    <source>
        <dbReference type="ARBA" id="ARBA00009562"/>
    </source>
</evidence>
<dbReference type="GO" id="GO:0004049">
    <property type="term" value="F:anthranilate synthase activity"/>
    <property type="evidence" value="ECO:0007669"/>
    <property type="project" value="UniProtKB-EC"/>
</dbReference>
<evidence type="ECO:0000256" key="11">
    <source>
        <dbReference type="ARBA" id="ARBA00023141"/>
    </source>
</evidence>
<dbReference type="PANTHER" id="PTHR11236:SF48">
    <property type="entry name" value="ISOCHORISMATE SYNTHASE MENF"/>
    <property type="match status" value="1"/>
</dbReference>
<dbReference type="SUPFAM" id="SSF56322">
    <property type="entry name" value="ADC synthase"/>
    <property type="match status" value="1"/>
</dbReference>
<keyword evidence="7 15" id="KW-0028">Amino-acid biosynthesis</keyword>
<comment type="caution">
    <text evidence="18">The sequence shown here is derived from an EMBL/GenBank/DDBJ whole genome shotgun (WGS) entry which is preliminary data.</text>
</comment>
<comment type="cofactor">
    <cofactor evidence="1 15">
        <name>Mg(2+)</name>
        <dbReference type="ChEBI" id="CHEBI:18420"/>
    </cofactor>
</comment>
<evidence type="ECO:0000259" key="17">
    <source>
        <dbReference type="Pfam" id="PF04715"/>
    </source>
</evidence>
<dbReference type="InterPro" id="IPR015890">
    <property type="entry name" value="Chorismate_C"/>
</dbReference>
<evidence type="ECO:0000256" key="4">
    <source>
        <dbReference type="ARBA" id="ARBA00011575"/>
    </source>
</evidence>
<evidence type="ECO:0000256" key="1">
    <source>
        <dbReference type="ARBA" id="ARBA00001946"/>
    </source>
</evidence>
<dbReference type="EC" id="4.1.3.27" evidence="5 15"/>
<dbReference type="PRINTS" id="PR00095">
    <property type="entry name" value="ANTSNTHASEI"/>
</dbReference>
<evidence type="ECO:0000256" key="12">
    <source>
        <dbReference type="ARBA" id="ARBA00023239"/>
    </source>
</evidence>
<gene>
    <name evidence="15 18" type="primary">trpE</name>
    <name evidence="18" type="ORF">H0185_08020</name>
</gene>
<keyword evidence="19" id="KW-1185">Reference proteome</keyword>
<keyword evidence="11 15" id="KW-0057">Aromatic amino acid biosynthesis</keyword>
<dbReference type="EMBL" id="JACWFH010000008">
    <property type="protein sequence ID" value="MBY0096753.1"/>
    <property type="molecule type" value="Genomic_DNA"/>
</dbReference>
<dbReference type="Pfam" id="PF00425">
    <property type="entry name" value="Chorismate_bind"/>
    <property type="match status" value="1"/>
</dbReference>
<evidence type="ECO:0000256" key="7">
    <source>
        <dbReference type="ARBA" id="ARBA00022605"/>
    </source>
</evidence>
<evidence type="ECO:0000256" key="2">
    <source>
        <dbReference type="ARBA" id="ARBA00004873"/>
    </source>
</evidence>
<feature type="domain" description="Chorismate-utilising enzyme C-terminal" evidence="16">
    <location>
        <begin position="218"/>
        <end position="471"/>
    </location>
</feature>
<comment type="subunit">
    <text evidence="4 15">Heterotetramer consisting of two non-identical subunits: a beta subunit (TrpG) and a large alpha subunit (TrpE).</text>
</comment>
<comment type="function">
    <text evidence="13 15">Part of a heterotetrameric complex that catalyzes the two-step biosynthesis of anthranilate, an intermediate in the biosynthesis of L-tryptophan. In the first step, the glutamine-binding beta subunit (TrpG) of anthranilate synthase (AS) provides the glutamine amidotransferase activity which generates ammonia as a substrate that, along with chorismate, is used in the second step, catalyzed by the large alpha subunit of AS (TrpE) to produce anthranilate. In the absence of TrpG, TrpE can synthesize anthranilate directly from chorismate and high concentrations of ammonia.</text>
</comment>
<evidence type="ECO:0000313" key="19">
    <source>
        <dbReference type="Proteomes" id="UP000769780"/>
    </source>
</evidence>
<keyword evidence="12 15" id="KW-0456">Lyase</keyword>
<dbReference type="PANTHER" id="PTHR11236">
    <property type="entry name" value="AMINOBENZOATE/ANTHRANILATE SYNTHASE"/>
    <property type="match status" value="1"/>
</dbReference>
<keyword evidence="10 15" id="KW-0460">Magnesium</keyword>
<reference evidence="18 19" key="1">
    <citation type="submission" date="2020-07" db="EMBL/GenBank/DDBJ databases">
        <title>Fungal Genomes of the International Space Station.</title>
        <authorList>
            <person name="Seuylemezian A."/>
            <person name="Singh N.K."/>
            <person name="Wood J."/>
            <person name="Venkateswaran K."/>
        </authorList>
    </citation>
    <scope>NUCLEOTIDE SEQUENCE [LARGE SCALE GENOMIC DNA]</scope>
    <source>
        <strain evidence="18 19">PL-B2</strain>
    </source>
</reference>
<dbReference type="Gene3D" id="3.60.120.10">
    <property type="entry name" value="Anthranilate synthase"/>
    <property type="match status" value="1"/>
</dbReference>
<keyword evidence="8 15" id="KW-0479">Metal-binding</keyword>
<sequence>MRIGDFFIFIKKRGWVYVVLNKQVAHTIIEEIEGDMLTPIAIYQKISGKKKFLLESSLKHENTGRFSFIGADPVYEIRGLRGSVTIHGPTGEQTIKRKKIIDVVNEYLPEVEAVPGIPFIGGAVGYIGYDIIRDYEEIGSENEDPLQMPEAHLLIFNEVMVYDHLKERVFIVGIPLPGIQEDELKQRIEQRKLELRKEMKHRHDDTFELSEFKSNLSKQEFEQMVLTAKEYIEAGDIFQVVLSRRLEATMTGNPFAFYRKLRVNNPSPYMYYLDYGDYSIAGASPESLVKARGREIMTNPIAGTRPRGKSEAEDLQLEQELLNDEKELAEHRMLVDLGRNDLGRICRIGTIKLDKYMNVERYQHVMHIVSEVSGELEEGYNALEGLASCLPAGTVSGAPKIRAMQIINELENVKRGVYSGAIGYFSACGNMDFALAIRTMVIKDQKAYIQAGAGIVYDSDPTKEFEETTHKLRALREAANDSIN</sequence>
<evidence type="ECO:0000256" key="10">
    <source>
        <dbReference type="ARBA" id="ARBA00022842"/>
    </source>
</evidence>
<dbReference type="NCBIfam" id="TIGR00564">
    <property type="entry name" value="trpE_most"/>
    <property type="match status" value="1"/>
</dbReference>
<evidence type="ECO:0000256" key="8">
    <source>
        <dbReference type="ARBA" id="ARBA00022723"/>
    </source>
</evidence>
<evidence type="ECO:0000313" key="18">
    <source>
        <dbReference type="EMBL" id="MBY0096753.1"/>
    </source>
</evidence>
<accession>A0ABS7K3D1</accession>
<evidence type="ECO:0000259" key="16">
    <source>
        <dbReference type="Pfam" id="PF00425"/>
    </source>
</evidence>
<comment type="catalytic activity">
    <reaction evidence="14 15">
        <text>chorismate + L-glutamine = anthranilate + pyruvate + L-glutamate + H(+)</text>
        <dbReference type="Rhea" id="RHEA:21732"/>
        <dbReference type="ChEBI" id="CHEBI:15361"/>
        <dbReference type="ChEBI" id="CHEBI:15378"/>
        <dbReference type="ChEBI" id="CHEBI:16567"/>
        <dbReference type="ChEBI" id="CHEBI:29748"/>
        <dbReference type="ChEBI" id="CHEBI:29985"/>
        <dbReference type="ChEBI" id="CHEBI:58359"/>
        <dbReference type="EC" id="4.1.3.27"/>
    </reaction>
</comment>
<dbReference type="InterPro" id="IPR019999">
    <property type="entry name" value="Anth_synth_I-like"/>
</dbReference>
<feature type="domain" description="Anthranilate synthase component I N-terminal" evidence="17">
    <location>
        <begin position="35"/>
        <end position="171"/>
    </location>
</feature>
<dbReference type="Proteomes" id="UP000769780">
    <property type="component" value="Unassembled WGS sequence"/>
</dbReference>
<dbReference type="InterPro" id="IPR005801">
    <property type="entry name" value="ADC_synthase"/>
</dbReference>
<evidence type="ECO:0000256" key="15">
    <source>
        <dbReference type="RuleBase" id="RU364045"/>
    </source>
</evidence>
<protein>
    <recommendedName>
        <fullName evidence="6 15">Anthranilate synthase component 1</fullName>
        <ecNumber evidence="5 15">4.1.3.27</ecNumber>
    </recommendedName>
</protein>
<proteinExistence type="inferred from homology"/>
<evidence type="ECO:0000256" key="13">
    <source>
        <dbReference type="ARBA" id="ARBA00025634"/>
    </source>
</evidence>
<dbReference type="Pfam" id="PF04715">
    <property type="entry name" value="Anth_synt_I_N"/>
    <property type="match status" value="1"/>
</dbReference>
<evidence type="ECO:0000256" key="5">
    <source>
        <dbReference type="ARBA" id="ARBA00012266"/>
    </source>
</evidence>
<dbReference type="InterPro" id="IPR006805">
    <property type="entry name" value="Anth_synth_I_N"/>
</dbReference>
<comment type="similarity">
    <text evidence="3 15">Belongs to the anthranilate synthase component I family.</text>
</comment>
<evidence type="ECO:0000256" key="9">
    <source>
        <dbReference type="ARBA" id="ARBA00022822"/>
    </source>
</evidence>
<name>A0ABS7K3D1_9BACI</name>
<keyword evidence="9 15" id="KW-0822">Tryptophan biosynthesis</keyword>
<evidence type="ECO:0000256" key="14">
    <source>
        <dbReference type="ARBA" id="ARBA00047683"/>
    </source>
</evidence>
<evidence type="ECO:0000256" key="6">
    <source>
        <dbReference type="ARBA" id="ARBA00020653"/>
    </source>
</evidence>
<organism evidence="18 19">
    <name type="scientific">Mesobacillus maritimus</name>
    <dbReference type="NCBI Taxonomy" id="1643336"/>
    <lineage>
        <taxon>Bacteria</taxon>
        <taxon>Bacillati</taxon>
        <taxon>Bacillota</taxon>
        <taxon>Bacilli</taxon>
        <taxon>Bacillales</taxon>
        <taxon>Bacillaceae</taxon>
        <taxon>Mesobacillus</taxon>
    </lineage>
</organism>
<dbReference type="InterPro" id="IPR005256">
    <property type="entry name" value="Anth_synth_I_PabB"/>
</dbReference>